<gene>
    <name evidence="2" type="ORF">CYNAS_LOCUS2014</name>
</gene>
<dbReference type="PROSITE" id="PS51114">
    <property type="entry name" value="FBA"/>
    <property type="match status" value="1"/>
</dbReference>
<accession>A0AA36GIJ6</accession>
<dbReference type="InterPro" id="IPR036047">
    <property type="entry name" value="F-box-like_dom_sf"/>
</dbReference>
<dbReference type="AlphaFoldDB" id="A0AA36GIJ6"/>
<feature type="domain" description="FBA" evidence="1">
    <location>
        <begin position="116"/>
        <end position="194"/>
    </location>
</feature>
<keyword evidence="3" id="KW-1185">Reference proteome</keyword>
<organism evidence="2 3">
    <name type="scientific">Cylicocyclus nassatus</name>
    <name type="common">Nematode worm</name>
    <dbReference type="NCBI Taxonomy" id="53992"/>
    <lineage>
        <taxon>Eukaryota</taxon>
        <taxon>Metazoa</taxon>
        <taxon>Ecdysozoa</taxon>
        <taxon>Nematoda</taxon>
        <taxon>Chromadorea</taxon>
        <taxon>Rhabditida</taxon>
        <taxon>Rhabditina</taxon>
        <taxon>Rhabditomorpha</taxon>
        <taxon>Strongyloidea</taxon>
        <taxon>Strongylidae</taxon>
        <taxon>Cylicocyclus</taxon>
    </lineage>
</organism>
<evidence type="ECO:0000313" key="2">
    <source>
        <dbReference type="EMBL" id="CAJ0590031.1"/>
    </source>
</evidence>
<evidence type="ECO:0000313" key="3">
    <source>
        <dbReference type="Proteomes" id="UP001176961"/>
    </source>
</evidence>
<protein>
    <recommendedName>
        <fullName evidence="1">FBA domain-containing protein</fullName>
    </recommendedName>
</protein>
<reference evidence="2" key="1">
    <citation type="submission" date="2023-07" db="EMBL/GenBank/DDBJ databases">
        <authorList>
            <consortium name="CYATHOMIX"/>
        </authorList>
    </citation>
    <scope>NUCLEOTIDE SEQUENCE</scope>
    <source>
        <strain evidence="2">N/A</strain>
    </source>
</reference>
<name>A0AA36GIJ6_CYLNA</name>
<dbReference type="SUPFAM" id="SSF81383">
    <property type="entry name" value="F-box domain"/>
    <property type="match status" value="1"/>
</dbReference>
<comment type="caution">
    <text evidence="2">The sequence shown here is derived from an EMBL/GenBank/DDBJ whole genome shotgun (WGS) entry which is preliminary data.</text>
</comment>
<dbReference type="Proteomes" id="UP001176961">
    <property type="component" value="Unassembled WGS sequence"/>
</dbReference>
<sequence>MDIEEAMCDSFIIELFTKDGNSQQNSNSHFCADGVLWFEILMRCDNNSLLRAELTCQLFRRILSTPQFWLEKCGYDGVALPSLLWRKYFYEGYDTPYDPCDTGKPSELCAFDYKKICIGRPFDRNLACILNSSCTIDSLRKKGMVFSSDGDGIIIEQPPEGIDSDEISICFATSYEWCSRYFEIDLNKIGVQGK</sequence>
<dbReference type="EMBL" id="CATQJL010000001">
    <property type="protein sequence ID" value="CAJ0590031.1"/>
    <property type="molecule type" value="Genomic_DNA"/>
</dbReference>
<dbReference type="Gene3D" id="2.60.120.260">
    <property type="entry name" value="Galactose-binding domain-like"/>
    <property type="match status" value="1"/>
</dbReference>
<evidence type="ECO:0000259" key="1">
    <source>
        <dbReference type="PROSITE" id="PS51114"/>
    </source>
</evidence>
<dbReference type="InterPro" id="IPR007397">
    <property type="entry name" value="F-box-assoc_dom"/>
</dbReference>
<proteinExistence type="predicted"/>